<feature type="domain" description="SpaA-like prealbumin fold" evidence="2">
    <location>
        <begin position="308"/>
        <end position="402"/>
    </location>
</feature>
<dbReference type="EMBL" id="CP076023">
    <property type="protein sequence ID" value="QWC15243.1"/>
    <property type="molecule type" value="Genomic_DNA"/>
</dbReference>
<evidence type="ECO:0000313" key="3">
    <source>
        <dbReference type="EMBL" id="QWC15243.1"/>
    </source>
</evidence>
<protein>
    <recommendedName>
        <fullName evidence="2">SpaA-like prealbumin fold domain-containing protein</fullName>
    </recommendedName>
</protein>
<keyword evidence="4" id="KW-1185">Reference proteome</keyword>
<dbReference type="Proteomes" id="UP000679335">
    <property type="component" value="Chromosome"/>
</dbReference>
<organism evidence="3 4">
    <name type="scientific">Cellulomonas dongxiuzhuiae</name>
    <dbReference type="NCBI Taxonomy" id="2819979"/>
    <lineage>
        <taxon>Bacteria</taxon>
        <taxon>Bacillati</taxon>
        <taxon>Actinomycetota</taxon>
        <taxon>Actinomycetes</taxon>
        <taxon>Micrococcales</taxon>
        <taxon>Cellulomonadaceae</taxon>
        <taxon>Cellulomonas</taxon>
    </lineage>
</organism>
<dbReference type="PROSITE" id="PS51318">
    <property type="entry name" value="TAT"/>
    <property type="match status" value="1"/>
</dbReference>
<feature type="region of interest" description="Disordered" evidence="1">
    <location>
        <begin position="55"/>
        <end position="88"/>
    </location>
</feature>
<dbReference type="InterPro" id="IPR055371">
    <property type="entry name" value="SpaA_PFL_dom_4"/>
</dbReference>
<reference evidence="3 4" key="1">
    <citation type="submission" date="2021-05" db="EMBL/GenBank/DDBJ databases">
        <title>Novel species in genus Cellulomonas.</title>
        <authorList>
            <person name="Zhang G."/>
        </authorList>
    </citation>
    <scope>NUCLEOTIDE SEQUENCE [LARGE SCALE GENOMIC DNA]</scope>
    <source>
        <strain evidence="4">zg-ZUI157</strain>
    </source>
</reference>
<dbReference type="InterPro" id="IPR006311">
    <property type="entry name" value="TAT_signal"/>
</dbReference>
<feature type="domain" description="SpaA-like prealbumin fold" evidence="2">
    <location>
        <begin position="426"/>
        <end position="511"/>
    </location>
</feature>
<dbReference type="Pfam" id="PF24514">
    <property type="entry name" value="SpaA_4"/>
    <property type="match status" value="2"/>
</dbReference>
<name>A0ABX8GH53_9CELL</name>
<proteinExistence type="predicted"/>
<feature type="compositionally biased region" description="Polar residues" evidence="1">
    <location>
        <begin position="69"/>
        <end position="88"/>
    </location>
</feature>
<sequence>MGAVASRQRRAGTRRAAVGAAAALVLGLGLAPVVGVLAATPAAAATGVAIDANLSNHRGTDATGGPAGSESNNCVRFDPTSPSADRWSSTEVRAAHGRPIRQTRYWIFGWFAWDDDSNPPCPATLDAAGYGPRSIGLLTQEQAPGQSVIGLTPGPTADVPNGGSFLLGTLRHHNNRVTTGTPFFRGALKLRVGGNVLSTDYVLNETAGTVNVAGLMRTETVTLNGMKYRLSVQGLKPAASSGSCANSSTGTFTETVTTVESAVSVNCLWGRLDQIRPLTVVKQAAAVGDSTSTIPASTFTSRSSVPTSPWLAPDFALTPAAVGSSVALAARDFQVTGESVTLTEHAPAASWELSSITCRDGLNAAIPSGLEINLASRSVTLANVPEATSAPAAPITCTFLSTYVAPTTLTLVSTTIPSGTTAVPTAGWSFTADGLGGPLVTAGAAGSAVGTIDVPSPTRSVRVTETVQAGYVLDRVSCRRSDQSVVPVAVTANHFDLTLERGRSYTCTVLNLRPGVSLVKQAFLASDTGFTTPLAAAQPRDAGTALVWRYTVRNTGQTTLSGILLRDATTVTTNGAGTTNGFASISCPGRPDIAAGTTVTIPTLAPGQEIRCQASGVL</sequence>
<accession>A0ABX8GH53</accession>
<evidence type="ECO:0000259" key="2">
    <source>
        <dbReference type="Pfam" id="PF24514"/>
    </source>
</evidence>
<evidence type="ECO:0000256" key="1">
    <source>
        <dbReference type="SAM" id="MobiDB-lite"/>
    </source>
</evidence>
<dbReference type="RefSeq" id="WP_214765496.1">
    <property type="nucleotide sequence ID" value="NZ_CP076023.1"/>
</dbReference>
<gene>
    <name evidence="3" type="ORF">KKR89_13065</name>
</gene>
<evidence type="ECO:0000313" key="4">
    <source>
        <dbReference type="Proteomes" id="UP000679335"/>
    </source>
</evidence>